<evidence type="ECO:0000256" key="6">
    <source>
        <dbReference type="ARBA" id="ARBA00022841"/>
    </source>
</evidence>
<dbReference type="AlphaFoldDB" id="A0A518BK91"/>
<feature type="transmembrane region" description="Helical" evidence="8">
    <location>
        <begin position="454"/>
        <end position="475"/>
    </location>
</feature>
<name>A0A518BK91_9BACT</name>
<sequence length="528" mass="57932">MRALNVFLSILVSLALGLIVLEVGLRVLGKGPTVSPLVFDGATGWSKKPGFTQTKKTPELRAHFELNELGLRDDPMATPAKPEGVYRILALGDSFTYGFSVEREDLFVDQLEDLMRADGRMVQVVNVGTEAWDTAQEAAWLEAHGAEFEPDLVLLLPYENDLYWNSQPVYQTGNGPLEKPRYGADGKREERSLEDRSAKPWHQSWALTKWMGKVDRAGFAAHGFTPAGSAKAIEKELAPLLDPEPEFMTTVRAHSLGALLGLKRAADKIGAKVLVAPIPPATLYEDGWRERYELPKPQGRGLTGLDWDGDRGVDTFLELATKAGLETVDARPALAAARAAGDPIYFRTDWHFNPLGNGAFAGFLHSELELRADELGLPAANEGSPLPPLHAHVEGIPFFVKLYLALFVVLTILYYGTYRDEPKWQPPIKVAGMLALVFSVFIGVTKLTKAAPPAISHWVIPAFGIVVLGFVAYKLGNRIATITELITTFIRRGHWYLMPLVVVLLSIGSLLVVAASSPLVAPFIYTLF</sequence>
<evidence type="ECO:0000256" key="8">
    <source>
        <dbReference type="SAM" id="Phobius"/>
    </source>
</evidence>
<evidence type="ECO:0000256" key="7">
    <source>
        <dbReference type="SAM" id="MobiDB-lite"/>
    </source>
</evidence>
<dbReference type="Pfam" id="PF16822">
    <property type="entry name" value="ALGX"/>
    <property type="match status" value="1"/>
</dbReference>
<keyword evidence="4" id="KW-0732">Signal</keyword>
<keyword evidence="8" id="KW-0472">Membrane</keyword>
<keyword evidence="6" id="KW-0016">Alginate biosynthesis</keyword>
<feature type="region of interest" description="Disordered" evidence="7">
    <location>
        <begin position="174"/>
        <end position="196"/>
    </location>
</feature>
<dbReference type="InterPro" id="IPR031811">
    <property type="entry name" value="ALGX/ALGJ_SGNH-like"/>
</dbReference>
<keyword evidence="5" id="KW-0574">Periplasm</keyword>
<feature type="domain" description="AlgX/AlgJ SGNH hydrolase-like" evidence="9">
    <location>
        <begin position="262"/>
        <end position="371"/>
    </location>
</feature>
<dbReference type="Proteomes" id="UP000316921">
    <property type="component" value="Chromosome"/>
</dbReference>
<dbReference type="EMBL" id="CP036287">
    <property type="protein sequence ID" value="QDU67392.1"/>
    <property type="molecule type" value="Genomic_DNA"/>
</dbReference>
<evidence type="ECO:0000256" key="2">
    <source>
        <dbReference type="ARBA" id="ARBA00005182"/>
    </source>
</evidence>
<evidence type="ECO:0000256" key="3">
    <source>
        <dbReference type="ARBA" id="ARBA00022679"/>
    </source>
</evidence>
<dbReference type="InterPro" id="IPR036514">
    <property type="entry name" value="SGNH_hydro_sf"/>
</dbReference>
<dbReference type="InterPro" id="IPR046031">
    <property type="entry name" value="DUF5989"/>
</dbReference>
<organism evidence="10 11">
    <name type="scientific">Engelhardtia mirabilis</name>
    <dbReference type="NCBI Taxonomy" id="2528011"/>
    <lineage>
        <taxon>Bacteria</taxon>
        <taxon>Pseudomonadati</taxon>
        <taxon>Planctomycetota</taxon>
        <taxon>Planctomycetia</taxon>
        <taxon>Planctomycetia incertae sedis</taxon>
        <taxon>Engelhardtia</taxon>
    </lineage>
</organism>
<dbReference type="Pfam" id="PF19451">
    <property type="entry name" value="DUF5989"/>
    <property type="match status" value="1"/>
</dbReference>
<evidence type="ECO:0000256" key="1">
    <source>
        <dbReference type="ARBA" id="ARBA00004418"/>
    </source>
</evidence>
<protein>
    <recommendedName>
        <fullName evidence="9">AlgX/AlgJ SGNH hydrolase-like domain-containing protein</fullName>
    </recommendedName>
</protein>
<dbReference type="RefSeq" id="WP_145070878.1">
    <property type="nucleotide sequence ID" value="NZ_CP036287.1"/>
</dbReference>
<comment type="pathway">
    <text evidence="2">Glycan biosynthesis; alginate biosynthesis.</text>
</comment>
<dbReference type="GO" id="GO:0042597">
    <property type="term" value="C:periplasmic space"/>
    <property type="evidence" value="ECO:0007669"/>
    <property type="project" value="UniProtKB-SubCell"/>
</dbReference>
<evidence type="ECO:0000259" key="9">
    <source>
        <dbReference type="Pfam" id="PF16822"/>
    </source>
</evidence>
<keyword evidence="8" id="KW-0812">Transmembrane</keyword>
<dbReference type="GO" id="GO:0042121">
    <property type="term" value="P:alginic acid biosynthetic process"/>
    <property type="evidence" value="ECO:0007669"/>
    <property type="project" value="UniProtKB-UniPathway"/>
</dbReference>
<feature type="transmembrane region" description="Helical" evidence="8">
    <location>
        <begin position="398"/>
        <end position="418"/>
    </location>
</feature>
<feature type="transmembrane region" description="Helical" evidence="8">
    <location>
        <begin position="430"/>
        <end position="448"/>
    </location>
</feature>
<keyword evidence="3" id="KW-0808">Transferase</keyword>
<dbReference type="Gene3D" id="3.40.50.1110">
    <property type="entry name" value="SGNH hydrolase"/>
    <property type="match status" value="1"/>
</dbReference>
<feature type="transmembrane region" description="Helical" evidence="8">
    <location>
        <begin position="496"/>
        <end position="525"/>
    </location>
</feature>
<accession>A0A518BK91</accession>
<keyword evidence="8" id="KW-1133">Transmembrane helix</keyword>
<dbReference type="SUPFAM" id="SSF52266">
    <property type="entry name" value="SGNH hydrolase"/>
    <property type="match status" value="1"/>
</dbReference>
<evidence type="ECO:0000256" key="4">
    <source>
        <dbReference type="ARBA" id="ARBA00022729"/>
    </source>
</evidence>
<evidence type="ECO:0000256" key="5">
    <source>
        <dbReference type="ARBA" id="ARBA00022764"/>
    </source>
</evidence>
<feature type="compositionally biased region" description="Basic and acidic residues" evidence="7">
    <location>
        <begin position="178"/>
        <end position="196"/>
    </location>
</feature>
<dbReference type="KEGG" id="pbap:Pla133_24740"/>
<keyword evidence="11" id="KW-1185">Reference proteome</keyword>
<dbReference type="GO" id="GO:0016740">
    <property type="term" value="F:transferase activity"/>
    <property type="evidence" value="ECO:0007669"/>
    <property type="project" value="UniProtKB-KW"/>
</dbReference>
<dbReference type="UniPathway" id="UPA00286"/>
<proteinExistence type="predicted"/>
<gene>
    <name evidence="10" type="ORF">Pla133_24740</name>
</gene>
<dbReference type="GO" id="GO:0016788">
    <property type="term" value="F:hydrolase activity, acting on ester bonds"/>
    <property type="evidence" value="ECO:0007669"/>
    <property type="project" value="UniProtKB-ARBA"/>
</dbReference>
<reference evidence="10 11" key="1">
    <citation type="submission" date="2019-02" db="EMBL/GenBank/DDBJ databases">
        <title>Deep-cultivation of Planctomycetes and their phenomic and genomic characterization uncovers novel biology.</title>
        <authorList>
            <person name="Wiegand S."/>
            <person name="Jogler M."/>
            <person name="Boedeker C."/>
            <person name="Pinto D."/>
            <person name="Vollmers J."/>
            <person name="Rivas-Marin E."/>
            <person name="Kohn T."/>
            <person name="Peeters S.H."/>
            <person name="Heuer A."/>
            <person name="Rast P."/>
            <person name="Oberbeckmann S."/>
            <person name="Bunk B."/>
            <person name="Jeske O."/>
            <person name="Meyerdierks A."/>
            <person name="Storesund J.E."/>
            <person name="Kallscheuer N."/>
            <person name="Luecker S."/>
            <person name="Lage O.M."/>
            <person name="Pohl T."/>
            <person name="Merkel B.J."/>
            <person name="Hornburger P."/>
            <person name="Mueller R.-W."/>
            <person name="Bruemmer F."/>
            <person name="Labrenz M."/>
            <person name="Spormann A.M."/>
            <person name="Op den Camp H."/>
            <person name="Overmann J."/>
            <person name="Amann R."/>
            <person name="Jetten M.S.M."/>
            <person name="Mascher T."/>
            <person name="Medema M.H."/>
            <person name="Devos D.P."/>
            <person name="Kaster A.-K."/>
            <person name="Ovreas L."/>
            <person name="Rohde M."/>
            <person name="Galperin M.Y."/>
            <person name="Jogler C."/>
        </authorList>
    </citation>
    <scope>NUCLEOTIDE SEQUENCE [LARGE SCALE GENOMIC DNA]</scope>
    <source>
        <strain evidence="10 11">Pla133</strain>
    </source>
</reference>
<evidence type="ECO:0000313" key="11">
    <source>
        <dbReference type="Proteomes" id="UP000316921"/>
    </source>
</evidence>
<evidence type="ECO:0000313" key="10">
    <source>
        <dbReference type="EMBL" id="QDU67392.1"/>
    </source>
</evidence>
<comment type="subcellular location">
    <subcellularLocation>
        <location evidence="1">Periplasm</location>
    </subcellularLocation>
</comment>